<feature type="transmembrane region" description="Helical" evidence="1">
    <location>
        <begin position="38"/>
        <end position="56"/>
    </location>
</feature>
<keyword evidence="3" id="KW-1185">Reference proteome</keyword>
<reference evidence="2" key="1">
    <citation type="journal article" date="2022" name="Cell">
        <title>Design, construction, and in vivo augmentation of a complex gut microbiome.</title>
        <authorList>
            <person name="Cheng A.G."/>
            <person name="Ho P.Y."/>
            <person name="Aranda-Diaz A."/>
            <person name="Jain S."/>
            <person name="Yu F.B."/>
            <person name="Meng X."/>
            <person name="Wang M."/>
            <person name="Iakiviak M."/>
            <person name="Nagashima K."/>
            <person name="Zhao A."/>
            <person name="Murugkar P."/>
            <person name="Patil A."/>
            <person name="Atabakhsh K."/>
            <person name="Weakley A."/>
            <person name="Yan J."/>
            <person name="Brumbaugh A.R."/>
            <person name="Higginbottom S."/>
            <person name="Dimas A."/>
            <person name="Shiver A.L."/>
            <person name="Deutschbauer A."/>
            <person name="Neff N."/>
            <person name="Sonnenburg J.L."/>
            <person name="Huang K.C."/>
            <person name="Fischbach M.A."/>
        </authorList>
    </citation>
    <scope>NUCLEOTIDE SEQUENCE</scope>
    <source>
        <strain evidence="2">DSM 19829</strain>
    </source>
</reference>
<feature type="transmembrane region" description="Helical" evidence="1">
    <location>
        <begin position="62"/>
        <end position="81"/>
    </location>
</feature>
<protein>
    <submittedName>
        <fullName evidence="2">Sigma-E processing peptidase SpoIIGA</fullName>
    </submittedName>
</protein>
<accession>A0ABY5VD54</accession>
<dbReference type="Pfam" id="PF03419">
    <property type="entry name" value="Peptidase_U4"/>
    <property type="match status" value="1"/>
</dbReference>
<dbReference type="RefSeq" id="WP_028528834.1">
    <property type="nucleotide sequence ID" value="NZ_CABLBR010000015.1"/>
</dbReference>
<feature type="transmembrane region" description="Helical" evidence="1">
    <location>
        <begin position="6"/>
        <end position="26"/>
    </location>
</feature>
<evidence type="ECO:0000313" key="3">
    <source>
        <dbReference type="Proteomes" id="UP001060164"/>
    </source>
</evidence>
<organism evidence="2 3">
    <name type="scientific">Ruminococcus gauvreauii</name>
    <dbReference type="NCBI Taxonomy" id="438033"/>
    <lineage>
        <taxon>Bacteria</taxon>
        <taxon>Bacillati</taxon>
        <taxon>Bacillota</taxon>
        <taxon>Clostridia</taxon>
        <taxon>Eubacteriales</taxon>
        <taxon>Oscillospiraceae</taxon>
        <taxon>Ruminococcus</taxon>
    </lineage>
</organism>
<dbReference type="Proteomes" id="UP001060164">
    <property type="component" value="Chromosome"/>
</dbReference>
<name>A0ABY5VD54_9FIRM</name>
<proteinExistence type="predicted"/>
<gene>
    <name evidence="2" type="ORF">NQ502_14155</name>
</gene>
<sequence>MYYEIFIDVFFVTNMVMDYFLLRIVSRILRCSATHLRSLAAAVFGALALCLLIIIQLPDWRLLNTVLVHVVINTLMVKFGCKIKGWKKILQGLLLLYLASFLTGGLLTRLQTHLTKSGFWTFLLLAAVSYLVITAGILVYTRLKGNVTNLYEVVLYAGGKCKEVKGLYDTGNRLFDTLSKKPVSIVDESVVESLFSQDELLQFHPHYIPFQSVGCTQGVILAVTLDSLVVKNETMSRTVDQPVIALAKGHRSFAGQCQMILNPDLVDG</sequence>
<keyword evidence="1" id="KW-0812">Transmembrane</keyword>
<feature type="transmembrane region" description="Helical" evidence="1">
    <location>
        <begin position="118"/>
        <end position="140"/>
    </location>
</feature>
<evidence type="ECO:0000313" key="2">
    <source>
        <dbReference type="EMBL" id="UWP58514.1"/>
    </source>
</evidence>
<dbReference type="EMBL" id="CP102290">
    <property type="protein sequence ID" value="UWP58514.1"/>
    <property type="molecule type" value="Genomic_DNA"/>
</dbReference>
<dbReference type="InterPro" id="IPR005081">
    <property type="entry name" value="SpoIIGA"/>
</dbReference>
<keyword evidence="1" id="KW-0472">Membrane</keyword>
<evidence type="ECO:0000256" key="1">
    <source>
        <dbReference type="SAM" id="Phobius"/>
    </source>
</evidence>
<feature type="transmembrane region" description="Helical" evidence="1">
    <location>
        <begin position="93"/>
        <end position="112"/>
    </location>
</feature>
<keyword evidence="1" id="KW-1133">Transmembrane helix</keyword>